<sequence>METASSNPTQGHGSAMSDNNNSTPASSVTPATTNSSWNPFSNSLTSSLTIKLDRTNYLAWKSQVVPTVIGHDLDEILFNNIHPPPTLITRETNPNFKQWKKRDQLLLSWLRSSMSEGILGSVAAHSTSFEVWKSLEQKFSGQSKARLLQLKSQLTNIQKGNMSISDYVDKIKSICDNLAIVGCIVNDQDIELQLLNGLGPEYDSVVSGITSTNESKSLEEIQALLMAHECRLERHHSVSNISNKMAANLAVGNSRTGYNSSRNGNFRPFFQQNRSNEAARNPNNFPPRYLNSNSRPICQVCLKVGHTASVCHYRFDKNFVTPKNNSQSPKAYLAE</sequence>
<proteinExistence type="predicted"/>
<evidence type="ECO:0008006" key="4">
    <source>
        <dbReference type="Google" id="ProtNLM"/>
    </source>
</evidence>
<feature type="compositionally biased region" description="Low complexity" evidence="1">
    <location>
        <begin position="21"/>
        <end position="36"/>
    </location>
</feature>
<evidence type="ECO:0000256" key="1">
    <source>
        <dbReference type="SAM" id="MobiDB-lite"/>
    </source>
</evidence>
<protein>
    <recommendedName>
        <fullName evidence="4">Retrotransposon Copia-like N-terminal domain-containing protein</fullName>
    </recommendedName>
</protein>
<keyword evidence="3" id="KW-1185">Reference proteome</keyword>
<dbReference type="EnsemblPlants" id="evm.model.10.292">
    <property type="protein sequence ID" value="cds.evm.model.10.292"/>
    <property type="gene ID" value="evm.TU.10.292"/>
</dbReference>
<dbReference type="Proteomes" id="UP000596661">
    <property type="component" value="Unassembled WGS sequence"/>
</dbReference>
<dbReference type="AlphaFoldDB" id="A0A803QN75"/>
<evidence type="ECO:0000313" key="3">
    <source>
        <dbReference type="Proteomes" id="UP000596661"/>
    </source>
</evidence>
<accession>A0A803QN75</accession>
<reference evidence="2" key="1">
    <citation type="submission" date="2021-03" db="UniProtKB">
        <authorList>
            <consortium name="EnsemblPlants"/>
        </authorList>
    </citation>
    <scope>IDENTIFICATION</scope>
</reference>
<dbReference type="Gramene" id="evm.model.10.292">
    <property type="protein sequence ID" value="cds.evm.model.10.292"/>
    <property type="gene ID" value="evm.TU.10.292"/>
</dbReference>
<organism evidence="2 3">
    <name type="scientific">Cannabis sativa</name>
    <name type="common">Hemp</name>
    <name type="synonym">Marijuana</name>
    <dbReference type="NCBI Taxonomy" id="3483"/>
    <lineage>
        <taxon>Eukaryota</taxon>
        <taxon>Viridiplantae</taxon>
        <taxon>Streptophyta</taxon>
        <taxon>Embryophyta</taxon>
        <taxon>Tracheophyta</taxon>
        <taxon>Spermatophyta</taxon>
        <taxon>Magnoliopsida</taxon>
        <taxon>eudicotyledons</taxon>
        <taxon>Gunneridae</taxon>
        <taxon>Pentapetalae</taxon>
        <taxon>rosids</taxon>
        <taxon>fabids</taxon>
        <taxon>Rosales</taxon>
        <taxon>Cannabaceae</taxon>
        <taxon>Cannabis</taxon>
    </lineage>
</organism>
<dbReference type="PANTHER" id="PTHR47481">
    <property type="match status" value="1"/>
</dbReference>
<feature type="compositionally biased region" description="Polar residues" evidence="1">
    <location>
        <begin position="1"/>
        <end position="20"/>
    </location>
</feature>
<dbReference type="OMA" id="SAQAHIT"/>
<dbReference type="EMBL" id="UZAU01000791">
    <property type="status" value="NOT_ANNOTATED_CDS"/>
    <property type="molecule type" value="Genomic_DNA"/>
</dbReference>
<feature type="region of interest" description="Disordered" evidence="1">
    <location>
        <begin position="1"/>
        <end position="36"/>
    </location>
</feature>
<dbReference type="Pfam" id="PF14223">
    <property type="entry name" value="Retrotran_gag_2"/>
    <property type="match status" value="1"/>
</dbReference>
<name>A0A803QN75_CANSA</name>
<evidence type="ECO:0000313" key="2">
    <source>
        <dbReference type="EnsemblPlants" id="cds.evm.model.10.292"/>
    </source>
</evidence>
<dbReference type="PANTHER" id="PTHR47481:SF10">
    <property type="entry name" value="COPIA-LIKE POLYPROTEIN_RETROTRANSPOSON"/>
    <property type="match status" value="1"/>
</dbReference>